<feature type="transmembrane region" description="Helical" evidence="2">
    <location>
        <begin position="68"/>
        <end position="90"/>
    </location>
</feature>
<feature type="transmembrane region" description="Helical" evidence="2">
    <location>
        <begin position="161"/>
        <end position="179"/>
    </location>
</feature>
<accession>A0A4R0ITF2</accession>
<feature type="transmembrane region" description="Helical" evidence="2">
    <location>
        <begin position="216"/>
        <end position="238"/>
    </location>
</feature>
<evidence type="ECO:0000256" key="2">
    <source>
        <dbReference type="SAM" id="Phobius"/>
    </source>
</evidence>
<feature type="transmembrane region" description="Helical" evidence="2">
    <location>
        <begin position="185"/>
        <end position="204"/>
    </location>
</feature>
<evidence type="ECO:0008006" key="5">
    <source>
        <dbReference type="Google" id="ProtNLM"/>
    </source>
</evidence>
<feature type="transmembrane region" description="Helical" evidence="2">
    <location>
        <begin position="250"/>
        <end position="273"/>
    </location>
</feature>
<organism evidence="3 4">
    <name type="scientific">Kribbella speibonae</name>
    <dbReference type="NCBI Taxonomy" id="1572660"/>
    <lineage>
        <taxon>Bacteria</taxon>
        <taxon>Bacillati</taxon>
        <taxon>Actinomycetota</taxon>
        <taxon>Actinomycetes</taxon>
        <taxon>Propionibacteriales</taxon>
        <taxon>Kribbellaceae</taxon>
        <taxon>Kribbella</taxon>
    </lineage>
</organism>
<gene>
    <name evidence="3" type="ORF">E0H92_28085</name>
</gene>
<feature type="compositionally biased region" description="Low complexity" evidence="1">
    <location>
        <begin position="355"/>
        <end position="373"/>
    </location>
</feature>
<sequence>MSWINCLLDPKACVESVGKEAIDGTAWNLVANWMAKGLTETATSVFKNFSESTTPDFNQRWWRDNLDLIVTISLPLLVIAFVLQCASAAIRREPARLGQAVLGALLGTAGVPFAIAVVVACGKMVDEISTGILGRTPAVTEGFRRIVDVTRVLYHATNGGFLIMAIEFAILATMALYFVMLIREVALVAFVVLAPIAMASWTWSTTRHWLRRWIEVVGALLFSKVVMAVIFTLGLSAIGNTGPNGDSSLGTFLAGSLLFAMAAFAPLATYSFIHWAGDQGQSALYAVQQGSAGTSAIKERLEQAQRWAAFDFTGSRGQSSSPLVVGGGDESGVGNTTDASTSHSTQEQPGSDVGPESSPATAPADTAATAQTSVDRSASQDQVHEPGANPSGRDGETR</sequence>
<feature type="compositionally biased region" description="Polar residues" evidence="1">
    <location>
        <begin position="333"/>
        <end position="349"/>
    </location>
</feature>
<keyword evidence="2" id="KW-1133">Transmembrane helix</keyword>
<evidence type="ECO:0000313" key="4">
    <source>
        <dbReference type="Proteomes" id="UP000294225"/>
    </source>
</evidence>
<keyword evidence="2" id="KW-0472">Membrane</keyword>
<evidence type="ECO:0000256" key="1">
    <source>
        <dbReference type="SAM" id="MobiDB-lite"/>
    </source>
</evidence>
<dbReference type="RefSeq" id="WP_131498314.1">
    <property type="nucleotide sequence ID" value="NZ_SJKC01000003.1"/>
</dbReference>
<dbReference type="Proteomes" id="UP000294225">
    <property type="component" value="Unassembled WGS sequence"/>
</dbReference>
<comment type="caution">
    <text evidence="3">The sequence shown here is derived from an EMBL/GenBank/DDBJ whole genome shotgun (WGS) entry which is preliminary data.</text>
</comment>
<feature type="region of interest" description="Disordered" evidence="1">
    <location>
        <begin position="313"/>
        <end position="398"/>
    </location>
</feature>
<proteinExistence type="predicted"/>
<dbReference type="Pfam" id="PF19590">
    <property type="entry name" value="TrbL_3"/>
    <property type="match status" value="1"/>
</dbReference>
<dbReference type="InterPro" id="IPR045782">
    <property type="entry name" value="TrbL_3"/>
</dbReference>
<dbReference type="AlphaFoldDB" id="A0A4R0ITF2"/>
<dbReference type="EMBL" id="SJKC01000003">
    <property type="protein sequence ID" value="TCC36489.1"/>
    <property type="molecule type" value="Genomic_DNA"/>
</dbReference>
<keyword evidence="2" id="KW-0812">Transmembrane</keyword>
<protein>
    <recommendedName>
        <fullName evidence="5">TrbL/VirB6 plasmid conjugal transfer protein</fullName>
    </recommendedName>
</protein>
<name>A0A4R0ITF2_9ACTN</name>
<evidence type="ECO:0000313" key="3">
    <source>
        <dbReference type="EMBL" id="TCC36489.1"/>
    </source>
</evidence>
<feature type="transmembrane region" description="Helical" evidence="2">
    <location>
        <begin position="102"/>
        <end position="125"/>
    </location>
</feature>
<reference evidence="3 4" key="1">
    <citation type="submission" date="2019-02" db="EMBL/GenBank/DDBJ databases">
        <title>Kribbella capetownensis sp. nov. and Kribbella speibonae sp. nov., isolated from soil.</title>
        <authorList>
            <person name="Curtis S.M."/>
            <person name="Norton I."/>
            <person name="Everest G.J."/>
            <person name="Meyers P.R."/>
        </authorList>
    </citation>
    <scope>NUCLEOTIDE SEQUENCE [LARGE SCALE GENOMIC DNA]</scope>
    <source>
        <strain evidence="3 4">YM55</strain>
    </source>
</reference>